<name>A0ACD1A7Q0_9FIRM</name>
<evidence type="ECO:0000313" key="2">
    <source>
        <dbReference type="Proteomes" id="UP000594014"/>
    </source>
</evidence>
<sequence length="1044" mass="113980">MNFSKTAIMRPVSTIMLMLIIVVLGAVSFTRLPIDLYPKMELPYAMVMIQYPNAAPTEIENLVTKPVEQQIATVENIKAIYSYSMEGNSIVLCEFENGTDMNFASLNMREKVDIISEYLPDNATKPMILTMDPTMMPVSQLYVSGDMSLEKLNTIVDDDVIPALERSEGVAAASSFGGTEKQISVKFDQERLSGYGMTLSDISGMLAAENVSLPSGDVKKGSKELVVRTIGEFRSLDDIKHVPFVLPTREVVYLQDVATVEETLKDQTSIGRVNESPAIGISITKQSTANTVVVSRQVNDAVEKLRASHPDLEITFSYDQADYIKNSIYNVAETAIMGCILAVIICFLFLRNVASTMIIAISIPTSIVATFIIMYFTGLTMNVLSLSGLAVAIGMLVDDSIVVMENIYRRRDEGMSAMEASIAGTKEVTMPVFAATMTKIAVFLPIVFVQGIAASIFKEFSYTIGFALLCSLLVALTVVPMLCSRLLNTKDMGTHVKLLGRRYEFKLLPLFERGMNYTTEEYLKFLRYSLRHRKKIVVWALIILISSSVLVAFVGGELLPTSDEGSFTITAEVPFGTSLEDTDKIISEIESYVIANIPELKICSVAIGNSNMFSLSSANTATVTVNLIDKQDRKRSTSDVVRQTTLDLQTLVGAKLTVSETSSMNMSGGNGSPVSIVLKGDDLETLKNVSLEIADVIRGIKGTINVSTDMTEGNPELRVMLQRNNAAKYGITSYQLAKSLESALNGATATTLKTNGEETDIILSLNDVYKESVENLKQIVIPAPTGQLVTVGEIAEFAFDNSPSQITRQDQIRTVTISSNISGRDLQSISKDIEKALANYQLPAGYSIETGGEQQEMAESFTSLGYALLLSILIIYMILASQFESLLQPFIIMMAIPFALTGAFMALFLTGTPLSLVAFLGIIMLGGIVVNNSILLIDFINQNKLVYASREEAIVNAGKFRIRPIVMTMLTTTLGLLPLSFGVGTGAEIQAPMGITVIGGLIFSTIITLIIVPVFYSIMDDQHLKRVAKKAERKAKKLALQEEI</sequence>
<reference evidence="1" key="1">
    <citation type="submission" date="2019-08" db="EMBL/GenBank/DDBJ databases">
        <title>Genome sequence of Clostridiales bacterium MT110.</title>
        <authorList>
            <person name="Cao J."/>
        </authorList>
    </citation>
    <scope>NUCLEOTIDE SEQUENCE</scope>
    <source>
        <strain evidence="1">MT110</strain>
    </source>
</reference>
<dbReference type="EMBL" id="CP042469">
    <property type="protein sequence ID" value="QOX62434.1"/>
    <property type="molecule type" value="Genomic_DNA"/>
</dbReference>
<gene>
    <name evidence="1" type="ORF">FRZ06_03190</name>
</gene>
<evidence type="ECO:0000313" key="1">
    <source>
        <dbReference type="EMBL" id="QOX62434.1"/>
    </source>
</evidence>
<keyword evidence="2" id="KW-1185">Reference proteome</keyword>
<protein>
    <submittedName>
        <fullName evidence="1">Efflux RND transporter permease subunit</fullName>
    </submittedName>
</protein>
<dbReference type="Proteomes" id="UP000594014">
    <property type="component" value="Chromosome"/>
</dbReference>
<organism evidence="1 2">
    <name type="scientific">Anoxybacterium hadale</name>
    <dbReference type="NCBI Taxonomy" id="3408580"/>
    <lineage>
        <taxon>Bacteria</taxon>
        <taxon>Bacillati</taxon>
        <taxon>Bacillota</taxon>
        <taxon>Clostridia</taxon>
        <taxon>Peptostreptococcales</taxon>
        <taxon>Anaerovoracaceae</taxon>
        <taxon>Anoxybacterium</taxon>
    </lineage>
</organism>
<proteinExistence type="predicted"/>
<accession>A0ACD1A7Q0</accession>